<protein>
    <submittedName>
        <fullName evidence="2">Uncharacterized protein</fullName>
    </submittedName>
</protein>
<dbReference type="AlphaFoldDB" id="G3H004"/>
<organism evidence="2 3">
    <name type="scientific">Cricetulus griseus</name>
    <name type="common">Chinese hamster</name>
    <name type="synonym">Cricetulus barabensis griseus</name>
    <dbReference type="NCBI Taxonomy" id="10029"/>
    <lineage>
        <taxon>Eukaryota</taxon>
        <taxon>Metazoa</taxon>
        <taxon>Chordata</taxon>
        <taxon>Craniata</taxon>
        <taxon>Vertebrata</taxon>
        <taxon>Euteleostomi</taxon>
        <taxon>Mammalia</taxon>
        <taxon>Eutheria</taxon>
        <taxon>Euarchontoglires</taxon>
        <taxon>Glires</taxon>
        <taxon>Rodentia</taxon>
        <taxon>Myomorpha</taxon>
        <taxon>Muroidea</taxon>
        <taxon>Cricetidae</taxon>
        <taxon>Cricetinae</taxon>
        <taxon>Cricetulus</taxon>
    </lineage>
</organism>
<accession>G3H004</accession>
<gene>
    <name evidence="2" type="ORF">I79_003451</name>
</gene>
<proteinExistence type="predicted"/>
<sequence>MEWQTPRMCNQPDTVHSPHKRNGARRGWEESALGEPQGQCHSRISSSMCTCGLHVFGHTFLVVHLYSPELRFHDVQCMVVFTNKSFVYTNRGDRTKHMNMLMFQY</sequence>
<dbReference type="EMBL" id="JH000086">
    <property type="protein sequence ID" value="EGW04946.1"/>
    <property type="molecule type" value="Genomic_DNA"/>
</dbReference>
<feature type="region of interest" description="Disordered" evidence="1">
    <location>
        <begin position="1"/>
        <end position="32"/>
    </location>
</feature>
<evidence type="ECO:0000256" key="1">
    <source>
        <dbReference type="SAM" id="MobiDB-lite"/>
    </source>
</evidence>
<dbReference type="Proteomes" id="UP000001075">
    <property type="component" value="Unassembled WGS sequence"/>
</dbReference>
<name>G3H004_CRIGR</name>
<reference evidence="3" key="1">
    <citation type="journal article" date="2011" name="Nat. Biotechnol.">
        <title>The genomic sequence of the Chinese hamster ovary (CHO)-K1 cell line.</title>
        <authorList>
            <person name="Xu X."/>
            <person name="Nagarajan H."/>
            <person name="Lewis N.E."/>
            <person name="Pan S."/>
            <person name="Cai Z."/>
            <person name="Liu X."/>
            <person name="Chen W."/>
            <person name="Xie M."/>
            <person name="Wang W."/>
            <person name="Hammond S."/>
            <person name="Andersen M.R."/>
            <person name="Neff N."/>
            <person name="Passarelli B."/>
            <person name="Koh W."/>
            <person name="Fan H.C."/>
            <person name="Wang J."/>
            <person name="Gui Y."/>
            <person name="Lee K.H."/>
            <person name="Betenbaugh M.J."/>
            <person name="Quake S.R."/>
            <person name="Famili I."/>
            <person name="Palsson B.O."/>
            <person name="Wang J."/>
        </authorList>
    </citation>
    <scope>NUCLEOTIDE SEQUENCE [LARGE SCALE GENOMIC DNA]</scope>
    <source>
        <strain evidence="3">CHO K1 cell line</strain>
    </source>
</reference>
<dbReference type="InParanoid" id="G3H004"/>
<evidence type="ECO:0000313" key="3">
    <source>
        <dbReference type="Proteomes" id="UP000001075"/>
    </source>
</evidence>
<evidence type="ECO:0000313" key="2">
    <source>
        <dbReference type="EMBL" id="EGW04946.1"/>
    </source>
</evidence>